<protein>
    <recommendedName>
        <fullName evidence="8">Probable thymidylate kinase</fullName>
        <ecNumber evidence="8">2.7.4.9</ecNumber>
    </recommendedName>
    <alternativeName>
        <fullName evidence="8">dTMP kinase</fullName>
    </alternativeName>
</protein>
<comment type="catalytic activity">
    <reaction evidence="7 8">
        <text>dTMP + ATP = dTDP + ADP</text>
        <dbReference type="Rhea" id="RHEA:13517"/>
        <dbReference type="ChEBI" id="CHEBI:30616"/>
        <dbReference type="ChEBI" id="CHEBI:58369"/>
        <dbReference type="ChEBI" id="CHEBI:63528"/>
        <dbReference type="ChEBI" id="CHEBI:456216"/>
        <dbReference type="EC" id="2.7.4.9"/>
    </reaction>
</comment>
<evidence type="ECO:0000256" key="4">
    <source>
        <dbReference type="ARBA" id="ARBA00022741"/>
    </source>
</evidence>
<keyword evidence="6 8" id="KW-0067">ATP-binding</keyword>
<reference evidence="10" key="2">
    <citation type="submission" date="2021-05" db="EMBL/GenBank/DDBJ databases">
        <title>Protein family content uncovers lineage relationships and bacterial pathway maintenance mechanisms in DPANN archaea.</title>
        <authorList>
            <person name="Castelle C.J."/>
            <person name="Meheust R."/>
            <person name="Jaffe A.L."/>
            <person name="Seitz K."/>
            <person name="Gong X."/>
            <person name="Baker B.J."/>
            <person name="Banfield J.F."/>
        </authorList>
    </citation>
    <scope>NUCLEOTIDE SEQUENCE</scope>
    <source>
        <strain evidence="10">RIFCSPLOWO2_01_FULL_AR10_48_17</strain>
    </source>
</reference>
<dbReference type="GO" id="GO:0006233">
    <property type="term" value="P:dTDP biosynthetic process"/>
    <property type="evidence" value="ECO:0007669"/>
    <property type="project" value="InterPro"/>
</dbReference>
<dbReference type="AlphaFoldDB" id="A0A8T4L395"/>
<sequence length="231" mass="26700">MTGRLIVFEGTDGSGKATQSKLLLDRLQRKGFVAEHSGFPRYTERFGRLVGQYLAGEFGTKEELSPEFVALLYALDRYDFKIELERRLNLGINVVCDRFSASNFAHQGGKYLSKPDQDGFIKWVKGVESRLPKPFKTIFLNLPPKASRSMLEGADRKQEYRKGKTKDVHESDEAYLNRTFEIYKRLAKEDSNWIWIDCAFLEDGEWVIRSKEEIGVEIWKKLEPFLKKSDG</sequence>
<keyword evidence="3 8" id="KW-0545">Nucleotide biosynthesis</keyword>
<comment type="similarity">
    <text evidence="1 8">Belongs to the thymidylate kinase family.</text>
</comment>
<comment type="caution">
    <text evidence="10">The sequence shown here is derived from an EMBL/GenBank/DDBJ whole genome shotgun (WGS) entry which is preliminary data.</text>
</comment>
<feature type="domain" description="Thymidylate kinase-like" evidence="9">
    <location>
        <begin position="8"/>
        <end position="198"/>
    </location>
</feature>
<keyword evidence="2 8" id="KW-0808">Transferase</keyword>
<dbReference type="GO" id="GO:0005524">
    <property type="term" value="F:ATP binding"/>
    <property type="evidence" value="ECO:0007669"/>
    <property type="project" value="UniProtKB-UniRule"/>
</dbReference>
<evidence type="ECO:0000313" key="11">
    <source>
        <dbReference type="Proteomes" id="UP000675968"/>
    </source>
</evidence>
<proteinExistence type="inferred from homology"/>
<dbReference type="SUPFAM" id="SSF52540">
    <property type="entry name" value="P-loop containing nucleoside triphosphate hydrolases"/>
    <property type="match status" value="1"/>
</dbReference>
<evidence type="ECO:0000256" key="6">
    <source>
        <dbReference type="ARBA" id="ARBA00022840"/>
    </source>
</evidence>
<accession>A0A8T4L395</accession>
<evidence type="ECO:0000256" key="8">
    <source>
        <dbReference type="HAMAP-Rule" id="MF_00165"/>
    </source>
</evidence>
<dbReference type="CDD" id="cd01672">
    <property type="entry name" value="TMPK"/>
    <property type="match status" value="1"/>
</dbReference>
<comment type="caution">
    <text evidence="8">Lacks conserved residue(s) required for the propagation of feature annotation.</text>
</comment>
<reference evidence="10" key="1">
    <citation type="submission" date="2021-03" db="EMBL/GenBank/DDBJ databases">
        <authorList>
            <person name="Jaffe A."/>
        </authorList>
    </citation>
    <scope>NUCLEOTIDE SEQUENCE</scope>
    <source>
        <strain evidence="10">RIFCSPLOWO2_01_FULL_AR10_48_17</strain>
    </source>
</reference>
<dbReference type="Pfam" id="PF02223">
    <property type="entry name" value="Thymidylate_kin"/>
    <property type="match status" value="1"/>
</dbReference>
<dbReference type="PANTHER" id="PTHR10344">
    <property type="entry name" value="THYMIDYLATE KINASE"/>
    <property type="match status" value="1"/>
</dbReference>
<dbReference type="InterPro" id="IPR027417">
    <property type="entry name" value="P-loop_NTPase"/>
</dbReference>
<evidence type="ECO:0000256" key="2">
    <source>
        <dbReference type="ARBA" id="ARBA00022679"/>
    </source>
</evidence>
<dbReference type="InterPro" id="IPR039430">
    <property type="entry name" value="Thymidylate_kin-like_dom"/>
</dbReference>
<name>A0A8T4L395_9ARCH</name>
<dbReference type="InterPro" id="IPR018094">
    <property type="entry name" value="Thymidylate_kinase"/>
</dbReference>
<dbReference type="GO" id="GO:0006227">
    <property type="term" value="P:dUDP biosynthetic process"/>
    <property type="evidence" value="ECO:0007669"/>
    <property type="project" value="TreeGrafter"/>
</dbReference>
<dbReference type="PANTHER" id="PTHR10344:SF4">
    <property type="entry name" value="UMP-CMP KINASE 2, MITOCHONDRIAL"/>
    <property type="match status" value="1"/>
</dbReference>
<dbReference type="HAMAP" id="MF_00165">
    <property type="entry name" value="Thymidylate_kinase"/>
    <property type="match status" value="1"/>
</dbReference>
<keyword evidence="5 8" id="KW-0418">Kinase</keyword>
<dbReference type="GO" id="GO:0004798">
    <property type="term" value="F:dTMP kinase activity"/>
    <property type="evidence" value="ECO:0007669"/>
    <property type="project" value="UniProtKB-UniRule"/>
</dbReference>
<dbReference type="Proteomes" id="UP000675968">
    <property type="component" value="Unassembled WGS sequence"/>
</dbReference>
<evidence type="ECO:0000313" key="10">
    <source>
        <dbReference type="EMBL" id="MBS3061251.1"/>
    </source>
</evidence>
<dbReference type="GO" id="GO:0005737">
    <property type="term" value="C:cytoplasm"/>
    <property type="evidence" value="ECO:0007669"/>
    <property type="project" value="TreeGrafter"/>
</dbReference>
<evidence type="ECO:0000256" key="7">
    <source>
        <dbReference type="ARBA" id="ARBA00048743"/>
    </source>
</evidence>
<organism evidence="10 11">
    <name type="scientific">Candidatus Iainarchaeum sp</name>
    <dbReference type="NCBI Taxonomy" id="3101447"/>
    <lineage>
        <taxon>Archaea</taxon>
        <taxon>Candidatus Iainarchaeota</taxon>
        <taxon>Candidatus Iainarchaeia</taxon>
        <taxon>Candidatus Iainarchaeales</taxon>
        <taxon>Candidatus Iainarchaeaceae</taxon>
        <taxon>Candidatus Iainarchaeum</taxon>
    </lineage>
</organism>
<dbReference type="Gene3D" id="3.40.50.300">
    <property type="entry name" value="P-loop containing nucleotide triphosphate hydrolases"/>
    <property type="match status" value="1"/>
</dbReference>
<evidence type="ECO:0000259" key="9">
    <source>
        <dbReference type="Pfam" id="PF02223"/>
    </source>
</evidence>
<evidence type="ECO:0000256" key="5">
    <source>
        <dbReference type="ARBA" id="ARBA00022777"/>
    </source>
</evidence>
<evidence type="ECO:0000256" key="3">
    <source>
        <dbReference type="ARBA" id="ARBA00022727"/>
    </source>
</evidence>
<keyword evidence="4 8" id="KW-0547">Nucleotide-binding</keyword>
<gene>
    <name evidence="8" type="primary">tmk</name>
    <name evidence="10" type="ORF">J4215_01565</name>
</gene>
<dbReference type="GO" id="GO:0006235">
    <property type="term" value="P:dTTP biosynthetic process"/>
    <property type="evidence" value="ECO:0007669"/>
    <property type="project" value="UniProtKB-UniRule"/>
</dbReference>
<dbReference type="EC" id="2.7.4.9" evidence="8"/>
<dbReference type="EMBL" id="JAGVWC010000008">
    <property type="protein sequence ID" value="MBS3061251.1"/>
    <property type="molecule type" value="Genomic_DNA"/>
</dbReference>
<evidence type="ECO:0000256" key="1">
    <source>
        <dbReference type="ARBA" id="ARBA00009776"/>
    </source>
</evidence>